<name>A0A921QD27_SORBI</name>
<sequence>MVVGEAAAAAGNEMSLSNMVLGFYEEAEKERWPPEDATAAATTAGDGGSDDDDDEGSSPSGGRAQSAAFWREQRSPLAKTSSAESRIQADTEEAVRQMRATPGGVCSCATRAAAAAGGCRGCALRFLADRLRDAGYNSAVCRSKWSRTPEIPSGEHSYVDVVVPTRRSGKAVRVVIEPSFRAEFEMARGGAEYRALVAALPDLFVGRSEKLRAVVRVMCDAARQCARESGMHMAPWRKHRYMEAKWLGTPERVVAPGGTGTGAGGAAVAIRVGSPEKQTRSRVRASMLTLDFGGRTAVEVV</sequence>
<reference evidence="2" key="2">
    <citation type="submission" date="2020-10" db="EMBL/GenBank/DDBJ databases">
        <authorList>
            <person name="Cooper E.A."/>
            <person name="Brenton Z.W."/>
            <person name="Flinn B.S."/>
            <person name="Jenkins J."/>
            <person name="Shu S."/>
            <person name="Flowers D."/>
            <person name="Luo F."/>
            <person name="Wang Y."/>
            <person name="Xia P."/>
            <person name="Barry K."/>
            <person name="Daum C."/>
            <person name="Lipzen A."/>
            <person name="Yoshinaga Y."/>
            <person name="Schmutz J."/>
            <person name="Saski C."/>
            <person name="Vermerris W."/>
            <person name="Kresovich S."/>
        </authorList>
    </citation>
    <scope>NUCLEOTIDE SEQUENCE</scope>
</reference>
<feature type="compositionally biased region" description="Low complexity" evidence="1">
    <location>
        <begin position="35"/>
        <end position="44"/>
    </location>
</feature>
<gene>
    <name evidence="2" type="ORF">BDA96_09G212000</name>
</gene>
<dbReference type="AlphaFoldDB" id="A0A921QD27"/>
<evidence type="ECO:0000313" key="2">
    <source>
        <dbReference type="EMBL" id="KAG0518840.1"/>
    </source>
</evidence>
<proteinExistence type="predicted"/>
<dbReference type="EMBL" id="CM027688">
    <property type="protein sequence ID" value="KAG0518840.1"/>
    <property type="molecule type" value="Genomic_DNA"/>
</dbReference>
<protein>
    <submittedName>
        <fullName evidence="2">Uncharacterized protein</fullName>
    </submittedName>
</protein>
<feature type="region of interest" description="Disordered" evidence="1">
    <location>
        <begin position="27"/>
        <end position="96"/>
    </location>
</feature>
<dbReference type="Pfam" id="PF04720">
    <property type="entry name" value="PDDEXK_6"/>
    <property type="match status" value="1"/>
</dbReference>
<dbReference type="NCBIfam" id="TIGR01615">
    <property type="entry name" value="A_thal_3542"/>
    <property type="match status" value="1"/>
</dbReference>
<dbReference type="Gramene" id="EES19824">
    <property type="protein sequence ID" value="EES19824"/>
    <property type="gene ID" value="SORBI_3009G200900"/>
</dbReference>
<evidence type="ECO:0000313" key="3">
    <source>
        <dbReference type="Proteomes" id="UP000807115"/>
    </source>
</evidence>
<dbReference type="OMA" id="RVMCAAA"/>
<comment type="caution">
    <text evidence="2">The sequence shown here is derived from an EMBL/GenBank/DDBJ whole genome shotgun (WGS) entry which is preliminary data.</text>
</comment>
<dbReference type="Proteomes" id="UP000807115">
    <property type="component" value="Chromosome 9"/>
</dbReference>
<dbReference type="PANTHER" id="PTHR31579">
    <property type="entry name" value="OS03G0796600 PROTEIN"/>
    <property type="match status" value="1"/>
</dbReference>
<dbReference type="PANTHER" id="PTHR31579:SF46">
    <property type="entry name" value="OS05G0519300 PROTEIN"/>
    <property type="match status" value="1"/>
</dbReference>
<feature type="compositionally biased region" description="Basic and acidic residues" evidence="1">
    <location>
        <begin position="87"/>
        <end position="96"/>
    </location>
</feature>
<dbReference type="InterPro" id="IPR006502">
    <property type="entry name" value="PDDEXK-like"/>
</dbReference>
<organism evidence="2 3">
    <name type="scientific">Sorghum bicolor</name>
    <name type="common">Sorghum</name>
    <name type="synonym">Sorghum vulgare</name>
    <dbReference type="NCBI Taxonomy" id="4558"/>
    <lineage>
        <taxon>Eukaryota</taxon>
        <taxon>Viridiplantae</taxon>
        <taxon>Streptophyta</taxon>
        <taxon>Embryophyta</taxon>
        <taxon>Tracheophyta</taxon>
        <taxon>Spermatophyta</taxon>
        <taxon>Magnoliopsida</taxon>
        <taxon>Liliopsida</taxon>
        <taxon>Poales</taxon>
        <taxon>Poaceae</taxon>
        <taxon>PACMAD clade</taxon>
        <taxon>Panicoideae</taxon>
        <taxon>Andropogonodae</taxon>
        <taxon>Andropogoneae</taxon>
        <taxon>Sorghinae</taxon>
        <taxon>Sorghum</taxon>
    </lineage>
</organism>
<evidence type="ECO:0000256" key="1">
    <source>
        <dbReference type="SAM" id="MobiDB-lite"/>
    </source>
</evidence>
<accession>A0A921QD27</accession>
<reference evidence="2" key="1">
    <citation type="journal article" date="2019" name="BMC Genomics">
        <title>A new reference genome for Sorghum bicolor reveals high levels of sequence similarity between sweet and grain genotypes: implications for the genetics of sugar metabolism.</title>
        <authorList>
            <person name="Cooper E.A."/>
            <person name="Brenton Z.W."/>
            <person name="Flinn B.S."/>
            <person name="Jenkins J."/>
            <person name="Shu S."/>
            <person name="Flowers D."/>
            <person name="Luo F."/>
            <person name="Wang Y."/>
            <person name="Xia P."/>
            <person name="Barry K."/>
            <person name="Daum C."/>
            <person name="Lipzen A."/>
            <person name="Yoshinaga Y."/>
            <person name="Schmutz J."/>
            <person name="Saski C."/>
            <person name="Vermerris W."/>
            <person name="Kresovich S."/>
        </authorList>
    </citation>
    <scope>NUCLEOTIDE SEQUENCE</scope>
</reference>